<evidence type="ECO:0000256" key="4">
    <source>
        <dbReference type="ARBA" id="ARBA00022840"/>
    </source>
</evidence>
<keyword evidence="1" id="KW-0808">Transferase</keyword>
<organism evidence="7 8">
    <name type="scientific">Funneliformis geosporum</name>
    <dbReference type="NCBI Taxonomy" id="1117311"/>
    <lineage>
        <taxon>Eukaryota</taxon>
        <taxon>Fungi</taxon>
        <taxon>Fungi incertae sedis</taxon>
        <taxon>Mucoromycota</taxon>
        <taxon>Glomeromycotina</taxon>
        <taxon>Glomeromycetes</taxon>
        <taxon>Glomerales</taxon>
        <taxon>Glomeraceae</taxon>
        <taxon>Funneliformis</taxon>
    </lineage>
</organism>
<dbReference type="Gene3D" id="1.10.510.10">
    <property type="entry name" value="Transferase(Phosphotransferase) domain 1"/>
    <property type="match status" value="1"/>
</dbReference>
<proteinExistence type="predicted"/>
<gene>
    <name evidence="7" type="ORF">FWILDA_LOCUS140</name>
</gene>
<evidence type="ECO:0000313" key="8">
    <source>
        <dbReference type="Proteomes" id="UP001153678"/>
    </source>
</evidence>
<name>A0A9W4WKY6_9GLOM</name>
<keyword evidence="5" id="KW-0175">Coiled coil</keyword>
<feature type="domain" description="Protein kinase" evidence="6">
    <location>
        <begin position="1"/>
        <end position="178"/>
    </location>
</feature>
<dbReference type="OrthoDB" id="4062651at2759"/>
<dbReference type="InterPro" id="IPR051681">
    <property type="entry name" value="Ser/Thr_Kinases-Pseudokinases"/>
</dbReference>
<evidence type="ECO:0000256" key="1">
    <source>
        <dbReference type="ARBA" id="ARBA00022679"/>
    </source>
</evidence>
<dbReference type="PANTHER" id="PTHR44329:SF288">
    <property type="entry name" value="MITOGEN-ACTIVATED PROTEIN KINASE KINASE KINASE 20"/>
    <property type="match status" value="1"/>
</dbReference>
<dbReference type="SUPFAM" id="SSF56112">
    <property type="entry name" value="Protein kinase-like (PK-like)"/>
    <property type="match status" value="1"/>
</dbReference>
<evidence type="ECO:0000259" key="6">
    <source>
        <dbReference type="PROSITE" id="PS50011"/>
    </source>
</evidence>
<dbReference type="InterPro" id="IPR000719">
    <property type="entry name" value="Prot_kinase_dom"/>
</dbReference>
<dbReference type="PROSITE" id="PS50011">
    <property type="entry name" value="PROTEIN_KINASE_DOM"/>
    <property type="match status" value="1"/>
</dbReference>
<keyword evidence="8" id="KW-1185">Reference proteome</keyword>
<dbReference type="InterPro" id="IPR011009">
    <property type="entry name" value="Kinase-like_dom_sf"/>
</dbReference>
<comment type="caution">
    <text evidence="7">The sequence shown here is derived from an EMBL/GenBank/DDBJ whole genome shotgun (WGS) entry which is preliminary data.</text>
</comment>
<dbReference type="SMART" id="SM00220">
    <property type="entry name" value="S_TKc"/>
    <property type="match status" value="1"/>
</dbReference>
<sequence>MDYMSRDIAKGLNTIHEQNLIHRDLHSGNVLNKEGPSHISDLGISRPVNFQKEEGKIFGVLPYVAPEVLQDNPYTKASDIYSFGIIAYELFANAYPYTDLKILYPELKDEDELKKAFILDVCCNKLHPSIDKLKIPQLLKDLIKKYEKKTLFYQQYQTIKDEYNHFSANTLYRIYPQTITHSQPINTKQIAQLFKKSEEQALELEIKKIEQEINQSFTDKQKRLVSNFIQIYKKREKGNREITKKDIKNLKDELRENNFLDDEKIKKIVDIFENNMVNNQIEFNKKFDDKKIDEIGLGDEEFEGHLVIEDYLELKNLCLRDNEYIEEIVLRNLEKLEISLEFIKGLDNLEELELDGNNKLSEILEPYEEKEKNNLFIELNLSKKELDSSKQKYAKLKGFLKETFDSLSQEAKKELVEKLDREIATKGKDISAPGMTEDLKANVRAVIESAKEIKKELEEKLVKSEEEIKNLKGELAKLKEVGEEKGKVLERKKSALEELKKRMINRYKLEEEGQSDLDILLENQKESFVKGEGDRTSTKNLKNSKEGLKRDFGIVEAETDELCQFQKEITRLETELGKINERKQYIQCIMITESEVHEIFDKIAITKNLITNCNLSEEEKEKKLTRINELEAELKKQRTNYNRNQSYLETLCKNLQTLKKDNTSADDIQEKEQEIKEILEAISDAEQEINEILKQQQIIKQALSNRENLQTILINSAEEVGTVSLENNELIKEETVGGNVQSVMIEHSATGDVALKKNQAILERVKPGNFQTISISDSKKTGNVSLSGNKTTIASKIVQEKQNELIEESNKISISVKKSEEHRLERSNISGKYAITEQIGNIVGNTGSAIGAITFGVPKAAGEIIIASNNFLKINSFKKSGEEFQIFLLDDENELSKLEDAFNSLNGISSHNQEIKDFIDNLKPKKGLVSKKVEFFGNNKYKILDVLIDDDILVGQILKPDKMEKAVISIEKNLDKLWKDLDQQFNSFGKEFISNLISDQKIEDFAKRIELKKSILDQLVSSAKVILGSKNRSLNEKIKRNEERQKLLDNLKETNNEESLVSIRENLLSIKK</sequence>
<dbReference type="EMBL" id="CAMKVN010000008">
    <property type="protein sequence ID" value="CAI2161615.1"/>
    <property type="molecule type" value="Genomic_DNA"/>
</dbReference>
<feature type="coiled-coil region" evidence="5">
    <location>
        <begin position="436"/>
        <end position="481"/>
    </location>
</feature>
<evidence type="ECO:0000256" key="2">
    <source>
        <dbReference type="ARBA" id="ARBA00022741"/>
    </source>
</evidence>
<protein>
    <submittedName>
        <fullName evidence="7">15273_t:CDS:1</fullName>
    </submittedName>
</protein>
<dbReference type="AlphaFoldDB" id="A0A9W4WKY6"/>
<dbReference type="GO" id="GO:0004674">
    <property type="term" value="F:protein serine/threonine kinase activity"/>
    <property type="evidence" value="ECO:0007669"/>
    <property type="project" value="TreeGrafter"/>
</dbReference>
<dbReference type="PANTHER" id="PTHR44329">
    <property type="entry name" value="SERINE/THREONINE-PROTEIN KINASE TNNI3K-RELATED"/>
    <property type="match status" value="1"/>
</dbReference>
<evidence type="ECO:0000313" key="7">
    <source>
        <dbReference type="EMBL" id="CAI2161615.1"/>
    </source>
</evidence>
<dbReference type="GO" id="GO:0005524">
    <property type="term" value="F:ATP binding"/>
    <property type="evidence" value="ECO:0007669"/>
    <property type="project" value="UniProtKB-KW"/>
</dbReference>
<reference evidence="7" key="1">
    <citation type="submission" date="2022-08" db="EMBL/GenBank/DDBJ databases">
        <authorList>
            <person name="Kallberg Y."/>
            <person name="Tangrot J."/>
            <person name="Rosling A."/>
        </authorList>
    </citation>
    <scope>NUCLEOTIDE SEQUENCE</scope>
    <source>
        <strain evidence="7">Wild A</strain>
    </source>
</reference>
<evidence type="ECO:0000256" key="3">
    <source>
        <dbReference type="ARBA" id="ARBA00022777"/>
    </source>
</evidence>
<accession>A0A9W4WKY6</accession>
<keyword evidence="2" id="KW-0547">Nucleotide-binding</keyword>
<keyword evidence="3" id="KW-0418">Kinase</keyword>
<feature type="coiled-coil region" evidence="5">
    <location>
        <begin position="613"/>
        <end position="702"/>
    </location>
</feature>
<evidence type="ECO:0000256" key="5">
    <source>
        <dbReference type="SAM" id="Coils"/>
    </source>
</evidence>
<keyword evidence="4" id="KW-0067">ATP-binding</keyword>
<feature type="coiled-coil region" evidence="5">
    <location>
        <begin position="195"/>
        <end position="253"/>
    </location>
</feature>
<dbReference type="Pfam" id="PF00069">
    <property type="entry name" value="Pkinase"/>
    <property type="match status" value="1"/>
</dbReference>
<dbReference type="Proteomes" id="UP001153678">
    <property type="component" value="Unassembled WGS sequence"/>
</dbReference>